<evidence type="ECO:0000313" key="2">
    <source>
        <dbReference type="EMBL" id="KAK7489888.1"/>
    </source>
</evidence>
<dbReference type="EMBL" id="JACVVK020000133">
    <property type="protein sequence ID" value="KAK7489888.1"/>
    <property type="molecule type" value="Genomic_DNA"/>
</dbReference>
<reference evidence="2 3" key="1">
    <citation type="journal article" date="2023" name="Sci. Data">
        <title>Genome assembly of the Korean intertidal mud-creeper Batillaria attramentaria.</title>
        <authorList>
            <person name="Patra A.K."/>
            <person name="Ho P.T."/>
            <person name="Jun S."/>
            <person name="Lee S.J."/>
            <person name="Kim Y."/>
            <person name="Won Y.J."/>
        </authorList>
    </citation>
    <scope>NUCLEOTIDE SEQUENCE [LARGE SCALE GENOMIC DNA]</scope>
    <source>
        <strain evidence="2">Wonlab-2016</strain>
    </source>
</reference>
<name>A0ABD0KSN4_9CAEN</name>
<evidence type="ECO:0000313" key="3">
    <source>
        <dbReference type="Proteomes" id="UP001519460"/>
    </source>
</evidence>
<gene>
    <name evidence="2" type="ORF">BaRGS_00018910</name>
</gene>
<protein>
    <submittedName>
        <fullName evidence="2">Uncharacterized protein</fullName>
    </submittedName>
</protein>
<sequence length="89" mass="10344">MKQFTLYLLSSRTRPNSLQLTSRKQSLVKYPSKHRHGTDPPISCYQGKRVNKRRSKQVQLLGHIADDATKVKEQEILLRIVSVLCYKCM</sequence>
<dbReference type="AlphaFoldDB" id="A0ABD0KSN4"/>
<comment type="caution">
    <text evidence="2">The sequence shown here is derived from an EMBL/GenBank/DDBJ whole genome shotgun (WGS) entry which is preliminary data.</text>
</comment>
<proteinExistence type="predicted"/>
<evidence type="ECO:0000256" key="1">
    <source>
        <dbReference type="SAM" id="MobiDB-lite"/>
    </source>
</evidence>
<dbReference type="Proteomes" id="UP001519460">
    <property type="component" value="Unassembled WGS sequence"/>
</dbReference>
<organism evidence="2 3">
    <name type="scientific">Batillaria attramentaria</name>
    <dbReference type="NCBI Taxonomy" id="370345"/>
    <lineage>
        <taxon>Eukaryota</taxon>
        <taxon>Metazoa</taxon>
        <taxon>Spiralia</taxon>
        <taxon>Lophotrochozoa</taxon>
        <taxon>Mollusca</taxon>
        <taxon>Gastropoda</taxon>
        <taxon>Caenogastropoda</taxon>
        <taxon>Sorbeoconcha</taxon>
        <taxon>Cerithioidea</taxon>
        <taxon>Batillariidae</taxon>
        <taxon>Batillaria</taxon>
    </lineage>
</organism>
<feature type="region of interest" description="Disordered" evidence="1">
    <location>
        <begin position="20"/>
        <end position="46"/>
    </location>
</feature>
<accession>A0ABD0KSN4</accession>
<keyword evidence="3" id="KW-1185">Reference proteome</keyword>